<dbReference type="PROSITE" id="PS00108">
    <property type="entry name" value="PROTEIN_KINASE_ST"/>
    <property type="match status" value="1"/>
</dbReference>
<keyword evidence="12" id="KW-1185">Reference proteome</keyword>
<dbReference type="GeneID" id="20529310"/>
<dbReference type="GO" id="GO:0005737">
    <property type="term" value="C:cytoplasm"/>
    <property type="evidence" value="ECO:0007669"/>
    <property type="project" value="TreeGrafter"/>
</dbReference>
<dbReference type="PROSITE" id="PS00107">
    <property type="entry name" value="PROTEIN_KINASE_ATP"/>
    <property type="match status" value="1"/>
</dbReference>
<feature type="region of interest" description="Disordered" evidence="9">
    <location>
        <begin position="50"/>
        <end position="70"/>
    </location>
</feature>
<dbReference type="SMART" id="SM00220">
    <property type="entry name" value="S_TKc"/>
    <property type="match status" value="1"/>
</dbReference>
<name>A0A058Z4W0_FONAL</name>
<feature type="region of interest" description="Disordered" evidence="9">
    <location>
        <begin position="291"/>
        <end position="310"/>
    </location>
</feature>
<dbReference type="GO" id="GO:0005524">
    <property type="term" value="F:ATP binding"/>
    <property type="evidence" value="ECO:0007669"/>
    <property type="project" value="UniProtKB-UniRule"/>
</dbReference>
<dbReference type="InterPro" id="IPR008271">
    <property type="entry name" value="Ser/Thr_kinase_AS"/>
</dbReference>
<dbReference type="Gene3D" id="3.30.200.20">
    <property type="entry name" value="Phosphorylase Kinase, domain 1"/>
    <property type="match status" value="2"/>
</dbReference>
<dbReference type="AlphaFoldDB" id="A0A058Z4W0"/>
<evidence type="ECO:0000256" key="2">
    <source>
        <dbReference type="ARBA" id="ARBA00022527"/>
    </source>
</evidence>
<dbReference type="InterPro" id="IPR000719">
    <property type="entry name" value="Prot_kinase_dom"/>
</dbReference>
<feature type="compositionally biased region" description="Polar residues" evidence="9">
    <location>
        <begin position="50"/>
        <end position="64"/>
    </location>
</feature>
<dbReference type="RefSeq" id="XP_009496742.1">
    <property type="nucleotide sequence ID" value="XM_009498467.1"/>
</dbReference>
<keyword evidence="6 7" id="KW-0067">ATP-binding</keyword>
<dbReference type="InterPro" id="IPR017441">
    <property type="entry name" value="Protein_kinase_ATP_BS"/>
</dbReference>
<gene>
    <name evidence="11" type="ORF">H696_04585</name>
</gene>
<dbReference type="Proteomes" id="UP000030693">
    <property type="component" value="Unassembled WGS sequence"/>
</dbReference>
<protein>
    <submittedName>
        <fullName evidence="11">CMGC/CDK protein kinase</fullName>
    </submittedName>
</protein>
<feature type="binding site" evidence="7">
    <location>
        <position position="35"/>
    </location>
    <ligand>
        <name>ATP</name>
        <dbReference type="ChEBI" id="CHEBI:30616"/>
    </ligand>
</feature>
<evidence type="ECO:0000313" key="12">
    <source>
        <dbReference type="Proteomes" id="UP000030693"/>
    </source>
</evidence>
<keyword evidence="4 7" id="KW-0547">Nucleotide-binding</keyword>
<organism evidence="11">
    <name type="scientific">Fonticula alba</name>
    <name type="common">Slime mold</name>
    <dbReference type="NCBI Taxonomy" id="691883"/>
    <lineage>
        <taxon>Eukaryota</taxon>
        <taxon>Rotosphaerida</taxon>
        <taxon>Fonticulaceae</taxon>
        <taxon>Fonticula</taxon>
    </lineage>
</organism>
<evidence type="ECO:0000256" key="6">
    <source>
        <dbReference type="ARBA" id="ARBA00022840"/>
    </source>
</evidence>
<evidence type="ECO:0000256" key="4">
    <source>
        <dbReference type="ARBA" id="ARBA00022741"/>
    </source>
</evidence>
<feature type="region of interest" description="Disordered" evidence="9">
    <location>
        <begin position="408"/>
        <end position="437"/>
    </location>
</feature>
<dbReference type="PANTHER" id="PTHR24056:SF46">
    <property type="entry name" value="CYCLIN-DEPENDENT KINASE 5"/>
    <property type="match status" value="1"/>
</dbReference>
<dbReference type="PROSITE" id="PS50011">
    <property type="entry name" value="PROTEIN_KINASE_DOM"/>
    <property type="match status" value="1"/>
</dbReference>
<dbReference type="STRING" id="691883.A0A058Z4W0"/>
<evidence type="ECO:0000256" key="3">
    <source>
        <dbReference type="ARBA" id="ARBA00022679"/>
    </source>
</evidence>
<proteinExistence type="inferred from homology"/>
<dbReference type="GO" id="GO:0005634">
    <property type="term" value="C:nucleus"/>
    <property type="evidence" value="ECO:0007669"/>
    <property type="project" value="TreeGrafter"/>
</dbReference>
<evidence type="ECO:0000256" key="7">
    <source>
        <dbReference type="PROSITE-ProRule" id="PRU10141"/>
    </source>
</evidence>
<dbReference type="Pfam" id="PF00069">
    <property type="entry name" value="Pkinase"/>
    <property type="match status" value="1"/>
</dbReference>
<keyword evidence="2 8" id="KW-0723">Serine/threonine-protein kinase</keyword>
<keyword evidence="5 11" id="KW-0418">Kinase</keyword>
<evidence type="ECO:0000313" key="11">
    <source>
        <dbReference type="EMBL" id="KCV69171.1"/>
    </source>
</evidence>
<evidence type="ECO:0000256" key="1">
    <source>
        <dbReference type="ARBA" id="ARBA00006485"/>
    </source>
</evidence>
<feature type="domain" description="Protein kinase" evidence="10">
    <location>
        <begin position="6"/>
        <end position="485"/>
    </location>
</feature>
<reference evidence="11" key="1">
    <citation type="submission" date="2013-04" db="EMBL/GenBank/DDBJ databases">
        <title>The Genome Sequence of Fonticula alba ATCC 38817.</title>
        <authorList>
            <consortium name="The Broad Institute Genomics Platform"/>
            <person name="Russ C."/>
            <person name="Cuomo C."/>
            <person name="Burger G."/>
            <person name="Gray M.W."/>
            <person name="Holland P.W.H."/>
            <person name="King N."/>
            <person name="Lang F.B.F."/>
            <person name="Roger A.J."/>
            <person name="Ruiz-Trillo I."/>
            <person name="Brown M."/>
            <person name="Walker B."/>
            <person name="Young S."/>
            <person name="Zeng Q."/>
            <person name="Gargeya S."/>
            <person name="Fitzgerald M."/>
            <person name="Haas B."/>
            <person name="Abouelleil A."/>
            <person name="Allen A.W."/>
            <person name="Alvarado L."/>
            <person name="Arachchi H.M."/>
            <person name="Berlin A.M."/>
            <person name="Chapman S.B."/>
            <person name="Gainer-Dewar J."/>
            <person name="Goldberg J."/>
            <person name="Griggs A."/>
            <person name="Gujja S."/>
            <person name="Hansen M."/>
            <person name="Howarth C."/>
            <person name="Imamovic A."/>
            <person name="Ireland A."/>
            <person name="Larimer J."/>
            <person name="McCowan C."/>
            <person name="Murphy C."/>
            <person name="Pearson M."/>
            <person name="Poon T.W."/>
            <person name="Priest M."/>
            <person name="Roberts A."/>
            <person name="Saif S."/>
            <person name="Shea T."/>
            <person name="Sisk P."/>
            <person name="Sykes S."/>
            <person name="Wortman J."/>
            <person name="Nusbaum C."/>
            <person name="Birren B."/>
        </authorList>
    </citation>
    <scope>NUCLEOTIDE SEQUENCE [LARGE SCALE GENOMIC DNA]</scope>
    <source>
        <strain evidence="11">ATCC 38817</strain>
    </source>
</reference>
<dbReference type="eggNOG" id="KOG0594">
    <property type="taxonomic scope" value="Eukaryota"/>
</dbReference>
<evidence type="ECO:0000259" key="10">
    <source>
        <dbReference type="PROSITE" id="PS50011"/>
    </source>
</evidence>
<dbReference type="EMBL" id="KB932207">
    <property type="protein sequence ID" value="KCV69171.1"/>
    <property type="molecule type" value="Genomic_DNA"/>
</dbReference>
<dbReference type="InterPro" id="IPR011009">
    <property type="entry name" value="Kinase-like_dom_sf"/>
</dbReference>
<dbReference type="SUPFAM" id="SSF56112">
    <property type="entry name" value="Protein kinase-like (PK-like)"/>
    <property type="match status" value="1"/>
</dbReference>
<sequence length="487" mass="52147">MSSDLYSRRKRLGEGAHGVVFSGIHKASGKKVALKILSLYSDASAGLDSSNNSSLEGHTDSGSKSAPAPGIEGLPVTAVREISLLRLLKHPNIINLLDVHLSRSDLVIVLEYADLDLRQYLNQFGPRGLKPDLFKHFSKQLLHALAYCHEHRVIHRDVKPQNILISSDNNIKLADFGLARIIGHPVRSYAFEVATLWYRAPELLLARFPLNIQRLFQDGGLRAHDERTMSRSSRSNRVMRAAKLAAAQAAAVGGSCAIDIWSVGCVLAEMATGRVLFGPYLHGEGDISSEYPYQRPRGRRDPAAAGGAGPDARIVRPYTIPAPPAGVVAFSAEYVQLTRIVEMLGPLPRLRNPDDPETPAIPAATEEQPLASAGGIGDIPPQHSAPSAALGLGARASRVNFGSATLIPDAGEGADAPSPLATNNAPRPGRGPRTPTPGSRGFLIAVLQLALPNLDAPGIRLLSRLLALNPNERPDASQALTHPFFKT</sequence>
<feature type="compositionally biased region" description="Low complexity" evidence="9">
    <location>
        <begin position="426"/>
        <end position="437"/>
    </location>
</feature>
<evidence type="ECO:0000256" key="5">
    <source>
        <dbReference type="ARBA" id="ARBA00022777"/>
    </source>
</evidence>
<dbReference type="GO" id="GO:0004693">
    <property type="term" value="F:cyclin-dependent protein serine/threonine kinase activity"/>
    <property type="evidence" value="ECO:0007669"/>
    <property type="project" value="TreeGrafter"/>
</dbReference>
<evidence type="ECO:0000256" key="9">
    <source>
        <dbReference type="SAM" id="MobiDB-lite"/>
    </source>
</evidence>
<evidence type="ECO:0000256" key="8">
    <source>
        <dbReference type="RuleBase" id="RU000304"/>
    </source>
</evidence>
<dbReference type="PANTHER" id="PTHR24056">
    <property type="entry name" value="CELL DIVISION PROTEIN KINASE"/>
    <property type="match status" value="1"/>
</dbReference>
<dbReference type="Gene3D" id="1.10.510.10">
    <property type="entry name" value="Transferase(Phosphotransferase) domain 1"/>
    <property type="match status" value="1"/>
</dbReference>
<keyword evidence="3" id="KW-0808">Transferase</keyword>
<accession>A0A058Z4W0</accession>
<comment type="similarity">
    <text evidence="1">Belongs to the protein kinase superfamily. CMGC Ser/Thr protein kinase family. CDC2/CDKX subfamily.</text>
</comment>
<dbReference type="InterPro" id="IPR050108">
    <property type="entry name" value="CDK"/>
</dbReference>